<dbReference type="Gene3D" id="2.60.40.420">
    <property type="entry name" value="Cupredoxins - blue copper proteins"/>
    <property type="match status" value="1"/>
</dbReference>
<gene>
    <name evidence="5" type="ORF">D0544_13510</name>
</gene>
<dbReference type="Pfam" id="PF13473">
    <property type="entry name" value="Cupredoxin_1"/>
    <property type="match status" value="1"/>
</dbReference>
<protein>
    <recommendedName>
        <fullName evidence="4">EfeO-type cupredoxin-like domain-containing protein</fullName>
    </recommendedName>
</protein>
<evidence type="ECO:0000256" key="1">
    <source>
        <dbReference type="ARBA" id="ARBA00022723"/>
    </source>
</evidence>
<keyword evidence="3" id="KW-0732">Signal</keyword>
<dbReference type="InterPro" id="IPR008972">
    <property type="entry name" value="Cupredoxin"/>
</dbReference>
<evidence type="ECO:0000256" key="3">
    <source>
        <dbReference type="SAM" id="SignalP"/>
    </source>
</evidence>
<keyword evidence="6" id="KW-1185">Reference proteome</keyword>
<keyword evidence="2" id="KW-0186">Copper</keyword>
<evidence type="ECO:0000259" key="4">
    <source>
        <dbReference type="Pfam" id="PF13473"/>
    </source>
</evidence>
<dbReference type="InterPro" id="IPR050845">
    <property type="entry name" value="Cu-binding_ET"/>
</dbReference>
<proteinExistence type="predicted"/>
<organism evidence="5 6">
    <name type="scientific">Aestuariirhabdus litorea</name>
    <dbReference type="NCBI Taxonomy" id="2528527"/>
    <lineage>
        <taxon>Bacteria</taxon>
        <taxon>Pseudomonadati</taxon>
        <taxon>Pseudomonadota</taxon>
        <taxon>Gammaproteobacteria</taxon>
        <taxon>Oceanospirillales</taxon>
        <taxon>Aestuariirhabdaceae</taxon>
        <taxon>Aestuariirhabdus</taxon>
    </lineage>
</organism>
<accession>A0A3P3VJD3</accession>
<dbReference type="PROSITE" id="PS00079">
    <property type="entry name" value="MULTICOPPER_OXIDASE1"/>
    <property type="match status" value="1"/>
</dbReference>
<evidence type="ECO:0000313" key="6">
    <source>
        <dbReference type="Proteomes" id="UP000280792"/>
    </source>
</evidence>
<evidence type="ECO:0000256" key="2">
    <source>
        <dbReference type="ARBA" id="ARBA00023008"/>
    </source>
</evidence>
<dbReference type="PANTHER" id="PTHR38439">
    <property type="entry name" value="AURACYANIN-B"/>
    <property type="match status" value="1"/>
</dbReference>
<reference evidence="5 6" key="1">
    <citation type="submission" date="2018-08" db="EMBL/GenBank/DDBJ databases">
        <authorList>
            <person name="Khan S.A."/>
        </authorList>
    </citation>
    <scope>NUCLEOTIDE SEQUENCE [LARGE SCALE GENOMIC DNA]</scope>
    <source>
        <strain evidence="5 6">GTF-13</strain>
    </source>
</reference>
<dbReference type="GO" id="GO:0046872">
    <property type="term" value="F:metal ion binding"/>
    <property type="evidence" value="ECO:0007669"/>
    <property type="project" value="UniProtKB-KW"/>
</dbReference>
<dbReference type="InterPro" id="IPR033138">
    <property type="entry name" value="Cu_oxidase_CS"/>
</dbReference>
<sequence length="154" mass="17133">MVKTGLSVLLLGLSALAGAADYITNASEIVGKTNWETMETVRVTIGEQGDKLFYKPSDLRFKAGQPYKLELVNKGKKKHYFTAESFFRNIATRKVQSDKDGEIKAPYFLALEVMPKGGKLDLYFVPVTPGEYQVICTIDDHVDRGMHGTLTIEP</sequence>
<dbReference type="AlphaFoldDB" id="A0A3P3VJD3"/>
<dbReference type="InterPro" id="IPR028096">
    <property type="entry name" value="EfeO_Cupredoxin"/>
</dbReference>
<name>A0A3P3VJD3_9GAMM</name>
<feature type="signal peptide" evidence="3">
    <location>
        <begin position="1"/>
        <end position="19"/>
    </location>
</feature>
<reference evidence="5 6" key="2">
    <citation type="submission" date="2018-12" db="EMBL/GenBank/DDBJ databases">
        <title>Simiduia agarivorans gen. nov., sp. nov., a marine, agarolytic bacterium isolated from shallow coastal water from Keelung, Taiwan.</title>
        <authorList>
            <person name="Shieh W.Y."/>
        </authorList>
    </citation>
    <scope>NUCLEOTIDE SEQUENCE [LARGE SCALE GENOMIC DNA]</scope>
    <source>
        <strain evidence="5 6">GTF-13</strain>
    </source>
</reference>
<comment type="caution">
    <text evidence="5">The sequence shown here is derived from an EMBL/GenBank/DDBJ whole genome shotgun (WGS) entry which is preliminary data.</text>
</comment>
<evidence type="ECO:0000313" key="5">
    <source>
        <dbReference type="EMBL" id="RRJ82861.1"/>
    </source>
</evidence>
<dbReference type="SUPFAM" id="SSF49503">
    <property type="entry name" value="Cupredoxins"/>
    <property type="match status" value="1"/>
</dbReference>
<dbReference type="Proteomes" id="UP000280792">
    <property type="component" value="Unassembled WGS sequence"/>
</dbReference>
<feature type="domain" description="EfeO-type cupredoxin-like" evidence="4">
    <location>
        <begin position="36"/>
        <end position="151"/>
    </location>
</feature>
<feature type="chain" id="PRO_5018318504" description="EfeO-type cupredoxin-like domain-containing protein" evidence="3">
    <location>
        <begin position="20"/>
        <end position="154"/>
    </location>
</feature>
<keyword evidence="1" id="KW-0479">Metal-binding</keyword>
<dbReference type="PANTHER" id="PTHR38439:SF3">
    <property type="entry name" value="COPPER-RESISTANT CUPROPROTEIN COPI"/>
    <property type="match status" value="1"/>
</dbReference>
<dbReference type="EMBL" id="QWEZ01000002">
    <property type="protein sequence ID" value="RRJ82861.1"/>
    <property type="molecule type" value="Genomic_DNA"/>
</dbReference>